<protein>
    <submittedName>
        <fullName evidence="12">Putative Splicing factor 3A subunit</fullName>
    </submittedName>
</protein>
<feature type="region of interest" description="Disordered" evidence="10">
    <location>
        <begin position="217"/>
        <end position="337"/>
    </location>
</feature>
<evidence type="ECO:0000256" key="5">
    <source>
        <dbReference type="ARBA" id="ARBA00022728"/>
    </source>
</evidence>
<dbReference type="GO" id="GO:0003676">
    <property type="term" value="F:nucleic acid binding"/>
    <property type="evidence" value="ECO:0007669"/>
    <property type="project" value="InterPro"/>
</dbReference>
<feature type="compositionally biased region" description="Pro residues" evidence="10">
    <location>
        <begin position="321"/>
        <end position="337"/>
    </location>
</feature>
<keyword evidence="6" id="KW-0863">Zinc-finger</keyword>
<dbReference type="FunFam" id="2.60.40.2690:FF:000002">
    <property type="entry name" value="Splicing factor 3a subunit 2"/>
    <property type="match status" value="1"/>
</dbReference>
<comment type="caution">
    <text evidence="12">The sequence shown here is derived from an EMBL/GenBank/DDBJ whole genome shotgun (WGS) entry which is preliminary data.</text>
</comment>
<dbReference type="InterPro" id="IPR013087">
    <property type="entry name" value="Znf_C2H2_type"/>
</dbReference>
<organism evidence="12 13">
    <name type="scientific">Zostera marina</name>
    <name type="common">Eelgrass</name>
    <dbReference type="NCBI Taxonomy" id="29655"/>
    <lineage>
        <taxon>Eukaryota</taxon>
        <taxon>Viridiplantae</taxon>
        <taxon>Streptophyta</taxon>
        <taxon>Embryophyta</taxon>
        <taxon>Tracheophyta</taxon>
        <taxon>Spermatophyta</taxon>
        <taxon>Magnoliopsida</taxon>
        <taxon>Liliopsida</taxon>
        <taxon>Zosteraceae</taxon>
        <taxon>Zostera</taxon>
    </lineage>
</organism>
<evidence type="ECO:0000256" key="6">
    <source>
        <dbReference type="ARBA" id="ARBA00022771"/>
    </source>
</evidence>
<dbReference type="OMA" id="EFWIQIM"/>
<evidence type="ECO:0000259" key="11">
    <source>
        <dbReference type="PROSITE" id="PS50171"/>
    </source>
</evidence>
<evidence type="ECO:0000313" key="12">
    <source>
        <dbReference type="EMBL" id="KMZ59855.1"/>
    </source>
</evidence>
<dbReference type="InterPro" id="IPR031781">
    <property type="entry name" value="SF3A2_dom"/>
</dbReference>
<name>A0A0K9NV43_ZOSMR</name>
<feature type="compositionally biased region" description="Pro residues" evidence="10">
    <location>
        <begin position="278"/>
        <end position="296"/>
    </location>
</feature>
<evidence type="ECO:0000256" key="4">
    <source>
        <dbReference type="ARBA" id="ARBA00022723"/>
    </source>
</evidence>
<feature type="compositionally biased region" description="Low complexity" evidence="10">
    <location>
        <begin position="297"/>
        <end position="320"/>
    </location>
</feature>
<evidence type="ECO:0000256" key="8">
    <source>
        <dbReference type="ARBA" id="ARBA00023187"/>
    </source>
</evidence>
<dbReference type="Gene3D" id="2.60.40.2690">
    <property type="match status" value="1"/>
</dbReference>
<dbReference type="AlphaFoldDB" id="A0A0K9NV43"/>
<dbReference type="PANTHER" id="PTHR23205">
    <property type="entry name" value="SPLICING FACTOR 3A SUBUNIT 2"/>
    <property type="match status" value="1"/>
</dbReference>
<feature type="compositionally biased region" description="Pro residues" evidence="10">
    <location>
        <begin position="231"/>
        <end position="267"/>
    </location>
</feature>
<accession>A0A0K9NV43</accession>
<dbReference type="PRINTS" id="PR01217">
    <property type="entry name" value="PRICHEXTENSN"/>
</dbReference>
<dbReference type="GO" id="GO:0005686">
    <property type="term" value="C:U2 snRNP"/>
    <property type="evidence" value="ECO:0000318"/>
    <property type="project" value="GO_Central"/>
</dbReference>
<dbReference type="STRING" id="29655.A0A0K9NV43"/>
<evidence type="ECO:0000256" key="3">
    <source>
        <dbReference type="ARBA" id="ARBA00022664"/>
    </source>
</evidence>
<dbReference type="Pfam" id="PF12874">
    <property type="entry name" value="zf-met"/>
    <property type="match status" value="1"/>
</dbReference>
<feature type="region of interest" description="Disordered" evidence="10">
    <location>
        <begin position="1"/>
        <end position="21"/>
    </location>
</feature>
<evidence type="ECO:0000313" key="13">
    <source>
        <dbReference type="Proteomes" id="UP000036987"/>
    </source>
</evidence>
<dbReference type="InterPro" id="IPR036236">
    <property type="entry name" value="Znf_C2H2_sf"/>
</dbReference>
<keyword evidence="13" id="KW-1185">Reference proteome</keyword>
<dbReference type="GO" id="GO:0071013">
    <property type="term" value="C:catalytic step 2 spliceosome"/>
    <property type="evidence" value="ECO:0000318"/>
    <property type="project" value="GO_Central"/>
</dbReference>
<comment type="similarity">
    <text evidence="2">Belongs to the SF3A2 family.</text>
</comment>
<dbReference type="SUPFAM" id="SSF57667">
    <property type="entry name" value="beta-beta-alpha zinc fingers"/>
    <property type="match status" value="1"/>
</dbReference>
<keyword evidence="8" id="KW-0508">mRNA splicing</keyword>
<dbReference type="InterPro" id="IPR052092">
    <property type="entry name" value="SF3A2"/>
</dbReference>
<reference evidence="13" key="1">
    <citation type="journal article" date="2016" name="Nature">
        <title>The genome of the seagrass Zostera marina reveals angiosperm adaptation to the sea.</title>
        <authorList>
            <person name="Olsen J.L."/>
            <person name="Rouze P."/>
            <person name="Verhelst B."/>
            <person name="Lin Y.-C."/>
            <person name="Bayer T."/>
            <person name="Collen J."/>
            <person name="Dattolo E."/>
            <person name="De Paoli E."/>
            <person name="Dittami S."/>
            <person name="Maumus F."/>
            <person name="Michel G."/>
            <person name="Kersting A."/>
            <person name="Lauritano C."/>
            <person name="Lohaus R."/>
            <person name="Toepel M."/>
            <person name="Tonon T."/>
            <person name="Vanneste K."/>
            <person name="Amirebrahimi M."/>
            <person name="Brakel J."/>
            <person name="Bostroem C."/>
            <person name="Chovatia M."/>
            <person name="Grimwood J."/>
            <person name="Jenkins J.W."/>
            <person name="Jueterbock A."/>
            <person name="Mraz A."/>
            <person name="Stam W.T."/>
            <person name="Tice H."/>
            <person name="Bornberg-Bauer E."/>
            <person name="Green P.J."/>
            <person name="Pearson G.A."/>
            <person name="Procaccini G."/>
            <person name="Duarte C.M."/>
            <person name="Schmutz J."/>
            <person name="Reusch T.B.H."/>
            <person name="Van de Peer Y."/>
        </authorList>
    </citation>
    <scope>NUCLEOTIDE SEQUENCE [LARGE SCALE GENOMIC DNA]</scope>
    <source>
        <strain evidence="13">cv. Finnish</strain>
    </source>
</reference>
<sequence length="337" mass="37865">MDREWGSKPGSGGAATAQNEAIDRRERLRRLALETIDLAKDPYFMRNHLGSYECRLCLTLHNNEGNYLAHTQGKRHQTNLAKRAAREAKESPALPQPHKRKVSVRKSVKIGRPGYRVTKQFDPETKQRSLLFQIEYPEIEDLTKPRHRFMSSFEQRIESCDKRYQYLLFAAEPYENIAFKVPSTEVDKSTPKFFSHWDPDLKTFMLQLYFKNKVPEGNKPPAYNPNGTAPPGVPSRIQPPPPQAMPPIPPPPPSGPNVNPPRPPPPNYAAHMGGQQQPSPPPMMNIPPRSIPPPPMGRSMANFTPGVGPMQGFPGQGMYQMPPPPNMAPQVPRPPPS</sequence>
<dbReference type="InterPro" id="IPR003604">
    <property type="entry name" value="Matrin/U1-like-C_Znf_C2H2"/>
</dbReference>
<dbReference type="PANTHER" id="PTHR23205:SF0">
    <property type="entry name" value="SPLICING FACTOR 3A SUBUNIT 2"/>
    <property type="match status" value="1"/>
</dbReference>
<proteinExistence type="inferred from homology"/>
<evidence type="ECO:0000256" key="9">
    <source>
        <dbReference type="ARBA" id="ARBA00023242"/>
    </source>
</evidence>
<feature type="domain" description="Matrin-type" evidence="11">
    <location>
        <begin position="52"/>
        <end position="82"/>
    </location>
</feature>
<evidence type="ECO:0000256" key="1">
    <source>
        <dbReference type="ARBA" id="ARBA00004123"/>
    </source>
</evidence>
<comment type="subcellular location">
    <subcellularLocation>
        <location evidence="1">Nucleus</location>
    </subcellularLocation>
</comment>
<keyword evidence="9" id="KW-0539">Nucleus</keyword>
<dbReference type="GO" id="GO:0008270">
    <property type="term" value="F:zinc ion binding"/>
    <property type="evidence" value="ECO:0007669"/>
    <property type="project" value="UniProtKB-KW"/>
</dbReference>
<evidence type="ECO:0000256" key="10">
    <source>
        <dbReference type="SAM" id="MobiDB-lite"/>
    </source>
</evidence>
<keyword evidence="4" id="KW-0479">Metal-binding</keyword>
<keyword evidence="7" id="KW-0862">Zinc</keyword>
<gene>
    <name evidence="12" type="ORF">ZOSMA_64G00720</name>
</gene>
<evidence type="ECO:0000256" key="2">
    <source>
        <dbReference type="ARBA" id="ARBA00008995"/>
    </source>
</evidence>
<dbReference type="GO" id="GO:0071004">
    <property type="term" value="C:U2-type prespliceosome"/>
    <property type="evidence" value="ECO:0000318"/>
    <property type="project" value="GO_Central"/>
</dbReference>
<dbReference type="GO" id="GO:0000245">
    <property type="term" value="P:spliceosomal complex assembly"/>
    <property type="evidence" value="ECO:0000318"/>
    <property type="project" value="GO_Central"/>
</dbReference>
<dbReference type="EMBL" id="LFYR01001714">
    <property type="protein sequence ID" value="KMZ59855.1"/>
    <property type="molecule type" value="Genomic_DNA"/>
</dbReference>
<evidence type="ECO:0000256" key="7">
    <source>
        <dbReference type="ARBA" id="ARBA00022833"/>
    </source>
</evidence>
<dbReference type="PROSITE" id="PS50171">
    <property type="entry name" value="ZF_MATRIN"/>
    <property type="match status" value="1"/>
</dbReference>
<dbReference type="Pfam" id="PF16835">
    <property type="entry name" value="SF3A2"/>
    <property type="match status" value="1"/>
</dbReference>
<dbReference type="Proteomes" id="UP000036987">
    <property type="component" value="Unassembled WGS sequence"/>
</dbReference>
<dbReference type="SMART" id="SM00451">
    <property type="entry name" value="ZnF_U1"/>
    <property type="match status" value="1"/>
</dbReference>
<dbReference type="SMART" id="SM01050">
    <property type="entry name" value="CactinC_cactus"/>
    <property type="match status" value="1"/>
</dbReference>
<dbReference type="InterPro" id="IPR000690">
    <property type="entry name" value="Matrin/U1-C_Znf_C2H2"/>
</dbReference>
<keyword evidence="3" id="KW-0507">mRNA processing</keyword>
<keyword evidence="5" id="KW-0747">Spliceosome</keyword>
<dbReference type="OrthoDB" id="10250970at2759"/>